<proteinExistence type="evidence at transcript level"/>
<name>A0A0K8RI64_IXORI</name>
<dbReference type="AlphaFoldDB" id="A0A0K8RI64"/>
<accession>A0A0K8RI64</accession>
<dbReference type="EMBL" id="GADI01002988">
    <property type="protein sequence ID" value="JAA70820.1"/>
    <property type="molecule type" value="mRNA"/>
</dbReference>
<evidence type="ECO:0000313" key="1">
    <source>
        <dbReference type="EMBL" id="JAA70820.1"/>
    </source>
</evidence>
<protein>
    <submittedName>
        <fullName evidence="1">Putative rhophilin-2</fullName>
    </submittedName>
</protein>
<reference evidence="1" key="1">
    <citation type="submission" date="2012-12" db="EMBL/GenBank/DDBJ databases">
        <title>Identification and characterization of a phenylalanine ammonia-lyase gene family in Isatis indigotica Fort.</title>
        <authorList>
            <person name="Liu Q."/>
            <person name="Chen J."/>
            <person name="Zhou X."/>
            <person name="Di P."/>
            <person name="Xiao Y."/>
            <person name="Xuan H."/>
            <person name="Zhang L."/>
            <person name="Chen W."/>
        </authorList>
    </citation>
    <scope>NUCLEOTIDE SEQUENCE</scope>
    <source>
        <tissue evidence="1">Salivary gland</tissue>
    </source>
</reference>
<organism evidence="1">
    <name type="scientific">Ixodes ricinus</name>
    <name type="common">Common tick</name>
    <name type="synonym">Acarus ricinus</name>
    <dbReference type="NCBI Taxonomy" id="34613"/>
    <lineage>
        <taxon>Eukaryota</taxon>
        <taxon>Metazoa</taxon>
        <taxon>Ecdysozoa</taxon>
        <taxon>Arthropoda</taxon>
        <taxon>Chelicerata</taxon>
        <taxon>Arachnida</taxon>
        <taxon>Acari</taxon>
        <taxon>Parasitiformes</taxon>
        <taxon>Ixodida</taxon>
        <taxon>Ixodoidea</taxon>
        <taxon>Ixodidae</taxon>
        <taxon>Ixodinae</taxon>
        <taxon>Ixodes</taxon>
    </lineage>
</organism>
<sequence length="129" mass="14548">MLTRAYALSNALQCIHSSFLKELKEVERRYIASLCNRIFIPHASIDVNVGIHLLCQSRTSRFHTSLFRSGVTIHTHTLTCREPLAFSHCVCVDLTDSCSFDPHILRDRSNSCSSVLQAPRLQRSSMLAS</sequence>